<accession>A0A8S9L3A9</accession>
<name>A0A8S9L3A9_BRACR</name>
<dbReference type="EMBL" id="QGKW02000717">
    <property type="protein sequence ID" value="KAF2600063.1"/>
    <property type="molecule type" value="Genomic_DNA"/>
</dbReference>
<comment type="caution">
    <text evidence="1">The sequence shown here is derived from an EMBL/GenBank/DDBJ whole genome shotgun (WGS) entry which is preliminary data.</text>
</comment>
<sequence length="141" mass="15762">MSATSYPKPFEEKPSPRGYPVTCKAEKLNYIKHTSYPVDWRQVMTDKIDFTAEKVLVPHHDALVISLTIANCLVKRILVDSGSSCNIIFQAAYQVVYRSAGVDGSLPYSEIWKVLLIGNLPFLGAGGGSWNLYWGTRYWGS</sequence>
<dbReference type="AlphaFoldDB" id="A0A8S9L3A9"/>
<reference evidence="1" key="1">
    <citation type="submission" date="2019-12" db="EMBL/GenBank/DDBJ databases">
        <title>Genome sequencing and annotation of Brassica cretica.</title>
        <authorList>
            <person name="Studholme D.J."/>
            <person name="Sarris P.F."/>
        </authorList>
    </citation>
    <scope>NUCLEOTIDE SEQUENCE</scope>
    <source>
        <strain evidence="1">PFS-001/15</strain>
        <tissue evidence="1">Leaf</tissue>
    </source>
</reference>
<evidence type="ECO:0000313" key="2">
    <source>
        <dbReference type="Proteomes" id="UP000712281"/>
    </source>
</evidence>
<dbReference type="PANTHER" id="PTHR33240:SF8">
    <property type="entry name" value="OS03G0439900 PROTEIN"/>
    <property type="match status" value="1"/>
</dbReference>
<evidence type="ECO:0000313" key="1">
    <source>
        <dbReference type="EMBL" id="KAF2600063.1"/>
    </source>
</evidence>
<proteinExistence type="predicted"/>
<gene>
    <name evidence="1" type="ORF">F2Q68_00010846</name>
</gene>
<protein>
    <submittedName>
        <fullName evidence="1">Uncharacterized protein</fullName>
    </submittedName>
</protein>
<organism evidence="1 2">
    <name type="scientific">Brassica cretica</name>
    <name type="common">Mustard</name>
    <dbReference type="NCBI Taxonomy" id="69181"/>
    <lineage>
        <taxon>Eukaryota</taxon>
        <taxon>Viridiplantae</taxon>
        <taxon>Streptophyta</taxon>
        <taxon>Embryophyta</taxon>
        <taxon>Tracheophyta</taxon>
        <taxon>Spermatophyta</taxon>
        <taxon>Magnoliopsida</taxon>
        <taxon>eudicotyledons</taxon>
        <taxon>Gunneridae</taxon>
        <taxon>Pentapetalae</taxon>
        <taxon>rosids</taxon>
        <taxon>malvids</taxon>
        <taxon>Brassicales</taxon>
        <taxon>Brassicaceae</taxon>
        <taxon>Brassiceae</taxon>
        <taxon>Brassica</taxon>
    </lineage>
</organism>
<dbReference type="PANTHER" id="PTHR33240">
    <property type="entry name" value="OS08G0508500 PROTEIN"/>
    <property type="match status" value="1"/>
</dbReference>
<dbReference type="Proteomes" id="UP000712281">
    <property type="component" value="Unassembled WGS sequence"/>
</dbReference>